<dbReference type="AlphaFoldDB" id="A0AAQ2UAD2"/>
<dbReference type="Proteomes" id="UP000300237">
    <property type="component" value="Chromosome"/>
</dbReference>
<gene>
    <name evidence="1" type="ORF">DKC2_3701</name>
</gene>
<organism evidence="1 2">
    <name type="scientific">Mycobacterium tuberculosis</name>
    <dbReference type="NCBI Taxonomy" id="1773"/>
    <lineage>
        <taxon>Bacteria</taxon>
        <taxon>Bacillati</taxon>
        <taxon>Actinomycetota</taxon>
        <taxon>Actinomycetes</taxon>
        <taxon>Mycobacteriales</taxon>
        <taxon>Mycobacteriaceae</taxon>
        <taxon>Mycobacterium</taxon>
        <taxon>Mycobacterium tuberculosis complex</taxon>
    </lineage>
</organism>
<accession>A0AAQ2UAD2</accession>
<sequence>MAWWPTCAAAVIAGIGTGIRSSFGGIAAFPPVEVTDVDRMNAAVATILRDEVPVLLVRGQVSDIVRQESADQFLSRFPQVEFTDVRGAGHMVAGDRNDAFAGAVLDFLARHVGVR</sequence>
<dbReference type="InterPro" id="IPR050228">
    <property type="entry name" value="Carboxylesterase_BioH"/>
</dbReference>
<dbReference type="SUPFAM" id="SSF53474">
    <property type="entry name" value="alpha/beta-Hydrolases"/>
    <property type="match status" value="1"/>
</dbReference>
<name>A0AAQ2UAD2_MYCTX</name>
<dbReference type="PANTHER" id="PTHR43194:SF2">
    <property type="entry name" value="PEROXISOMAL MEMBRANE PROTEIN LPX1"/>
    <property type="match status" value="1"/>
</dbReference>
<keyword evidence="1" id="KW-0560">Oxidoreductase</keyword>
<protein>
    <submittedName>
        <fullName evidence="1">Peroxidase</fullName>
    </submittedName>
</protein>
<dbReference type="GO" id="GO:0004601">
    <property type="term" value="F:peroxidase activity"/>
    <property type="evidence" value="ECO:0007669"/>
    <property type="project" value="UniProtKB-KW"/>
</dbReference>
<dbReference type="InterPro" id="IPR029058">
    <property type="entry name" value="AB_hydrolase_fold"/>
</dbReference>
<keyword evidence="1" id="KW-0575">Peroxidase</keyword>
<proteinExistence type="predicted"/>
<evidence type="ECO:0000313" key="1">
    <source>
        <dbReference type="EMBL" id="VCU51791.1"/>
    </source>
</evidence>
<dbReference type="Gene3D" id="3.40.50.1820">
    <property type="entry name" value="alpha/beta hydrolase"/>
    <property type="match status" value="1"/>
</dbReference>
<dbReference type="EMBL" id="LR027516">
    <property type="protein sequence ID" value="VCU51791.1"/>
    <property type="molecule type" value="Genomic_DNA"/>
</dbReference>
<dbReference type="PANTHER" id="PTHR43194">
    <property type="entry name" value="HYDROLASE ALPHA/BETA FOLD FAMILY"/>
    <property type="match status" value="1"/>
</dbReference>
<evidence type="ECO:0000313" key="2">
    <source>
        <dbReference type="Proteomes" id="UP000300237"/>
    </source>
</evidence>
<reference evidence="1 2" key="1">
    <citation type="submission" date="2018-08" db="EMBL/GenBank/DDBJ databases">
        <authorList>
            <person name="Fokvardsen B D."/>
            <person name="Norman A."/>
        </authorList>
    </citation>
    <scope>NUCLEOTIDE SEQUENCE [LARGE SCALE GENOMIC DNA]</scope>
    <source>
        <strain evidence="1 2">DKC2</strain>
    </source>
</reference>